<organism evidence="3 6">
    <name type="scientific">Plasmodium ovale curtisi</name>
    <dbReference type="NCBI Taxonomy" id="864141"/>
    <lineage>
        <taxon>Eukaryota</taxon>
        <taxon>Sar</taxon>
        <taxon>Alveolata</taxon>
        <taxon>Apicomplexa</taxon>
        <taxon>Aconoidasida</taxon>
        <taxon>Haemosporida</taxon>
        <taxon>Plasmodiidae</taxon>
        <taxon>Plasmodium</taxon>
        <taxon>Plasmodium (Plasmodium)</taxon>
    </lineage>
</organism>
<evidence type="ECO:0000313" key="3">
    <source>
        <dbReference type="EMBL" id="SBS88772.1"/>
    </source>
</evidence>
<dbReference type="GO" id="GO:0005634">
    <property type="term" value="C:nucleus"/>
    <property type="evidence" value="ECO:0007669"/>
    <property type="project" value="TreeGrafter"/>
</dbReference>
<gene>
    <name evidence="4" type="ORF">POVCU1_046700</name>
    <name evidence="3" type="ORF">POVCU2_0050360</name>
</gene>
<dbReference type="PANTHER" id="PTHR31913">
    <property type="entry name" value="VACUOLAR IMPORT AND DEGRADATION PROTEIN 27"/>
    <property type="match status" value="1"/>
</dbReference>
<name>A0A1A8W7I5_PLAOA</name>
<dbReference type="GO" id="GO:0005737">
    <property type="term" value="C:cytoplasm"/>
    <property type="evidence" value="ECO:0007669"/>
    <property type="project" value="TreeGrafter"/>
</dbReference>
<dbReference type="Proteomes" id="UP000078560">
    <property type="component" value="Unassembled WGS sequence"/>
</dbReference>
<accession>A0A1A8W7I5</accession>
<dbReference type="SUPFAM" id="SSF50978">
    <property type="entry name" value="WD40 repeat-like"/>
    <property type="match status" value="1"/>
</dbReference>
<dbReference type="InterPro" id="IPR036322">
    <property type="entry name" value="WD40_repeat_dom_sf"/>
</dbReference>
<dbReference type="InterPro" id="IPR013863">
    <property type="entry name" value="VID27_C"/>
</dbReference>
<reference evidence="5 6" key="1">
    <citation type="submission" date="2016-05" db="EMBL/GenBank/DDBJ databases">
        <authorList>
            <person name="Naeem Raeece"/>
        </authorList>
    </citation>
    <scope>NUCLEOTIDE SEQUENCE [LARGE SCALE GENOMIC DNA]</scope>
</reference>
<dbReference type="InterPro" id="IPR040458">
    <property type="entry name" value="Vid27"/>
</dbReference>
<dbReference type="EMBL" id="FLQV01000856">
    <property type="protein sequence ID" value="SBS98514.1"/>
    <property type="molecule type" value="Genomic_DNA"/>
</dbReference>
<sequence length="829" mass="97510">MLFNRLFGRRTELEVDAYVLQNEQSTPLLLDAKLSVYRNEVTICNQVNKFVFNEDNIHDFKYHEMDMCQFKYMKNGIVQEYGFVFSDMSNMYYFYKYMMLSYIKGNIILHRSVHLYKYNEPVKVPYRRNYFGVLVFNTAKCEHLLIVVKSNRRERHHVDDSSEVTMSKDIGKYKNGTSIQNSRKEVIDLESEKYYEQFSIENLRELYKRNKVFLIYILNTFNDIYLSKESIGVNLHKYIVSNMFRFVPYKTLYPDGDAYRGYFIGEEAEMADMTDVEDAANAAQHEFRGRDNSAEHMEDYELASLDRKLNEDRENCQWKREFSNGEYCSRNREKYSYMSEEDYTIGRSYGRGKNEENNSSLEINKLSEKFLIIIESEGILIDYIKNILVYRYDFKNDIVHIKQDYIDTNAMDGKGCSPYLCVEGEKGENENRTENKGEHRVIISDSDVSEEVDVSDGEDNSDMKYKHVNTNGKFSFVLRQNYMPPKGKRNMSRKQTGSGKGDTTGLEQSKYRQVDYNGVSNDLSIYKFDEFGKEKKIYTSHQNMFKYKNEKCIPRSAHINDEEGNTLILLDEKDEKNLFMIDVNREKIVQKWEMNYMPISKLLRKEENVYCGYNKNSLYYLDTRMKSCLQNVLQYGKGTSPIEHASMDDNGRIILTNTQGELKYYDGKLNKSNVIKRSKNSLFCAKDIVHLTVSSDGFYSVVTCEKSVILCENVIDKNNLFDKIIKKNDRLKQKKILLQIHYVDVFTYNLGNYVFVKSAINHDNTFVFTISHNFYVVWDFKEAINDHISYIIKKVNENISDISFFTINDIEGIIMATENSLKSKKIRRV</sequence>
<dbReference type="VEuPathDB" id="PlasmoDB:PocGH01_14061800"/>
<dbReference type="Pfam" id="PF08553">
    <property type="entry name" value="VID27"/>
    <property type="match status" value="1"/>
</dbReference>
<evidence type="ECO:0000313" key="4">
    <source>
        <dbReference type="EMBL" id="SBS98514.1"/>
    </source>
</evidence>
<evidence type="ECO:0000313" key="6">
    <source>
        <dbReference type="Proteomes" id="UP000078560"/>
    </source>
</evidence>
<evidence type="ECO:0000256" key="1">
    <source>
        <dbReference type="SAM" id="MobiDB-lite"/>
    </source>
</evidence>
<evidence type="ECO:0000259" key="2">
    <source>
        <dbReference type="Pfam" id="PF08553"/>
    </source>
</evidence>
<protein>
    <recommendedName>
        <fullName evidence="2">Vacuolar import/degradation Vid27 C-terminal domain-containing protein</fullName>
    </recommendedName>
</protein>
<feature type="domain" description="Vacuolar import/degradation Vid27 C-terminal" evidence="2">
    <location>
        <begin position="535"/>
        <end position="825"/>
    </location>
</feature>
<evidence type="ECO:0000313" key="5">
    <source>
        <dbReference type="Proteomes" id="UP000078546"/>
    </source>
</evidence>
<dbReference type="Proteomes" id="UP000078546">
    <property type="component" value="Unassembled WGS sequence"/>
</dbReference>
<reference evidence="3" key="2">
    <citation type="submission" date="2016-05" db="EMBL/GenBank/DDBJ databases">
        <authorList>
            <person name="Lavstsen T."/>
            <person name="Jespersen J.S."/>
        </authorList>
    </citation>
    <scope>NUCLEOTIDE SEQUENCE [LARGE SCALE GENOMIC DNA]</scope>
</reference>
<dbReference type="EMBL" id="FLQU01000658">
    <property type="protein sequence ID" value="SBS88772.1"/>
    <property type="molecule type" value="Genomic_DNA"/>
</dbReference>
<proteinExistence type="predicted"/>
<dbReference type="PANTHER" id="PTHR31913:SF0">
    <property type="entry name" value="VACUOLAR IMPORT AND DEGRADATION PROTEIN 27"/>
    <property type="match status" value="1"/>
</dbReference>
<feature type="region of interest" description="Disordered" evidence="1">
    <location>
        <begin position="483"/>
        <end position="508"/>
    </location>
</feature>
<dbReference type="AlphaFoldDB" id="A0A1A8W7I5"/>